<dbReference type="InterPro" id="IPR051126">
    <property type="entry name" value="Thiosulfate_sulfurtransferase"/>
</dbReference>
<dbReference type="InterPro" id="IPR001763">
    <property type="entry name" value="Rhodanese-like_dom"/>
</dbReference>
<dbReference type="InterPro" id="IPR036873">
    <property type="entry name" value="Rhodanese-like_dom_sf"/>
</dbReference>
<accession>A0A2S2KQD7</accession>
<keyword evidence="5" id="KW-1185">Reference proteome</keyword>
<sequence>MLVSVDWLKEHLTDPDVVILDSRPKTMFLYGHLPNAQSLSVEQVIRFDQFGSNLVLEQEKIAELLGNLGIDETKTVVLVGDSMDPSVARIAWTFLYLGHEKTCLLDANVSDLQKYGFEFTKKLFAPKPAKFIPKINNAIRIESDFLKEHLDDFKILDARSPQEFMGGHLPNSKLIPFTEGIGYDGSLYQEKKFLDELFLQNNVSKEEAIVCYCMHGHRASNLFLQLKIAGFENVRLYDGSFVEWNGKKLPLE</sequence>
<dbReference type="Gene3D" id="3.40.250.10">
    <property type="entry name" value="Rhodanese-like domain"/>
    <property type="match status" value="2"/>
</dbReference>
<keyword evidence="1" id="KW-0677">Repeat</keyword>
<feature type="domain" description="Rhodanese" evidence="3">
    <location>
        <begin position="13"/>
        <end position="121"/>
    </location>
</feature>
<name>A0A2S2KQD7_9ARCH</name>
<dbReference type="OrthoDB" id="9977at2157"/>
<protein>
    <recommendedName>
        <fullName evidence="2">Sulfurtransferase</fullName>
    </recommendedName>
</protein>
<dbReference type="AlphaFoldDB" id="A0A2S2KQD7"/>
<dbReference type="RefSeq" id="WP_109876329.1">
    <property type="nucleotide sequence ID" value="NZ_AP026695.1"/>
</dbReference>
<evidence type="ECO:0000313" key="4">
    <source>
        <dbReference type="EMBL" id="GBH33668.1"/>
    </source>
</evidence>
<evidence type="ECO:0000256" key="2">
    <source>
        <dbReference type="RuleBase" id="RU000507"/>
    </source>
</evidence>
<dbReference type="Proteomes" id="UP000245829">
    <property type="component" value="Unassembled WGS sequence"/>
</dbReference>
<gene>
    <name evidence="4" type="ORF">NZNM25_04590</name>
</gene>
<evidence type="ECO:0000256" key="1">
    <source>
        <dbReference type="ARBA" id="ARBA00022737"/>
    </source>
</evidence>
<dbReference type="PANTHER" id="PTHR43855">
    <property type="entry name" value="THIOSULFATE SULFURTRANSFERASE"/>
    <property type="match status" value="1"/>
</dbReference>
<dbReference type="SUPFAM" id="SSF52821">
    <property type="entry name" value="Rhodanese/Cell cycle control phosphatase"/>
    <property type="match status" value="2"/>
</dbReference>
<comment type="caution">
    <text evidence="4">The sequence shown here is derived from an EMBL/GenBank/DDBJ whole genome shotgun (WGS) entry which is preliminary data.</text>
</comment>
<dbReference type="EMBL" id="BGKI01000002">
    <property type="protein sequence ID" value="GBH33668.1"/>
    <property type="molecule type" value="Genomic_DNA"/>
</dbReference>
<dbReference type="SMART" id="SM00450">
    <property type="entry name" value="RHOD"/>
    <property type="match status" value="2"/>
</dbReference>
<organism evidence="4 5">
    <name type="scientific">Nitrosopumilus zosterae</name>
    <dbReference type="NCBI Taxonomy" id="718286"/>
    <lineage>
        <taxon>Archaea</taxon>
        <taxon>Nitrososphaerota</taxon>
        <taxon>Nitrososphaeria</taxon>
        <taxon>Nitrosopumilales</taxon>
        <taxon>Nitrosopumilaceae</taxon>
        <taxon>Nitrosopumilus</taxon>
    </lineage>
</organism>
<evidence type="ECO:0000259" key="3">
    <source>
        <dbReference type="PROSITE" id="PS50206"/>
    </source>
</evidence>
<dbReference type="CDD" id="cd01448">
    <property type="entry name" value="TST_Repeat_1"/>
    <property type="match status" value="1"/>
</dbReference>
<dbReference type="PROSITE" id="PS00683">
    <property type="entry name" value="RHODANESE_2"/>
    <property type="match status" value="1"/>
</dbReference>
<dbReference type="PANTHER" id="PTHR43855:SF1">
    <property type="entry name" value="THIOSULFATE SULFURTRANSFERASE"/>
    <property type="match status" value="1"/>
</dbReference>
<proteinExistence type="predicted"/>
<dbReference type="InterPro" id="IPR001307">
    <property type="entry name" value="Thiosulphate_STrfase_CS"/>
</dbReference>
<feature type="domain" description="Rhodanese" evidence="3">
    <location>
        <begin position="149"/>
        <end position="252"/>
    </location>
</feature>
<dbReference type="GeneID" id="76209811"/>
<keyword evidence="2 4" id="KW-0808">Transferase</keyword>
<evidence type="ECO:0000313" key="5">
    <source>
        <dbReference type="Proteomes" id="UP000245829"/>
    </source>
</evidence>
<dbReference type="Pfam" id="PF00581">
    <property type="entry name" value="Rhodanese"/>
    <property type="match status" value="2"/>
</dbReference>
<dbReference type="PROSITE" id="PS50206">
    <property type="entry name" value="RHODANESE_3"/>
    <property type="match status" value="2"/>
</dbReference>
<dbReference type="GO" id="GO:0004792">
    <property type="term" value="F:thiosulfate-cyanide sulfurtransferase activity"/>
    <property type="evidence" value="ECO:0007669"/>
    <property type="project" value="InterPro"/>
</dbReference>
<reference evidence="4 5" key="1">
    <citation type="submission" date="2018-05" db="EMBL/GenBank/DDBJ databases">
        <title>genome sequencing of Nitrosopumilus sp. NM25.</title>
        <authorList>
            <person name="Mori K."/>
            <person name="Nakagawa T."/>
        </authorList>
    </citation>
    <scope>NUCLEOTIDE SEQUENCE [LARGE SCALE GENOMIC DNA]</scope>
    <source>
        <strain evidence="4 5">NM25</strain>
    </source>
</reference>